<dbReference type="HOGENOM" id="CLU_012207_2_0_1"/>
<dbReference type="eggNOG" id="ENOG502RZ6R">
    <property type="taxonomic scope" value="Eukaryota"/>
</dbReference>
<feature type="transmembrane region" description="Helical" evidence="2">
    <location>
        <begin position="123"/>
        <end position="142"/>
    </location>
</feature>
<keyword evidence="2" id="KW-0812">Transmembrane</keyword>
<comment type="caution">
    <text evidence="3">The sequence shown here is derived from an EMBL/GenBank/DDBJ whole genome shotgun (WGS) entry which is preliminary data.</text>
</comment>
<dbReference type="AlphaFoldDB" id="W9XKX7"/>
<keyword evidence="2" id="KW-0472">Membrane</keyword>
<accession>W9XKX7</accession>
<evidence type="ECO:0000256" key="1">
    <source>
        <dbReference type="SAM" id="MobiDB-lite"/>
    </source>
</evidence>
<gene>
    <name evidence="3" type="ORF">A1O3_09134</name>
</gene>
<dbReference type="OrthoDB" id="3692311at2759"/>
<dbReference type="Proteomes" id="UP000019478">
    <property type="component" value="Unassembled WGS sequence"/>
</dbReference>
<dbReference type="EMBL" id="AMGY01000009">
    <property type="protein sequence ID" value="EXJ77975.1"/>
    <property type="molecule type" value="Genomic_DNA"/>
</dbReference>
<feature type="transmembrane region" description="Helical" evidence="2">
    <location>
        <begin position="611"/>
        <end position="644"/>
    </location>
</feature>
<evidence type="ECO:0000313" key="3">
    <source>
        <dbReference type="EMBL" id="EXJ77975.1"/>
    </source>
</evidence>
<feature type="transmembrane region" description="Helical" evidence="2">
    <location>
        <begin position="169"/>
        <end position="189"/>
    </location>
</feature>
<dbReference type="RefSeq" id="XP_007737420.1">
    <property type="nucleotide sequence ID" value="XM_007739230.1"/>
</dbReference>
<reference evidence="3 4" key="1">
    <citation type="submission" date="2013-03" db="EMBL/GenBank/DDBJ databases">
        <title>The Genome Sequence of Capronia epimyces CBS 606.96.</title>
        <authorList>
            <consortium name="The Broad Institute Genomics Platform"/>
            <person name="Cuomo C."/>
            <person name="de Hoog S."/>
            <person name="Gorbushina A."/>
            <person name="Walker B."/>
            <person name="Young S.K."/>
            <person name="Zeng Q."/>
            <person name="Gargeya S."/>
            <person name="Fitzgerald M."/>
            <person name="Haas B."/>
            <person name="Abouelleil A."/>
            <person name="Allen A.W."/>
            <person name="Alvarado L."/>
            <person name="Arachchi H.M."/>
            <person name="Berlin A.M."/>
            <person name="Chapman S.B."/>
            <person name="Gainer-Dewar J."/>
            <person name="Goldberg J."/>
            <person name="Griggs A."/>
            <person name="Gujja S."/>
            <person name="Hansen M."/>
            <person name="Howarth C."/>
            <person name="Imamovic A."/>
            <person name="Ireland A."/>
            <person name="Larimer J."/>
            <person name="McCowan C."/>
            <person name="Murphy C."/>
            <person name="Pearson M."/>
            <person name="Poon T.W."/>
            <person name="Priest M."/>
            <person name="Roberts A."/>
            <person name="Saif S."/>
            <person name="Shea T."/>
            <person name="Sisk P."/>
            <person name="Sykes S."/>
            <person name="Wortman J."/>
            <person name="Nusbaum C."/>
            <person name="Birren B."/>
        </authorList>
    </citation>
    <scope>NUCLEOTIDE SEQUENCE [LARGE SCALE GENOMIC DNA]</scope>
    <source>
        <strain evidence="3 4">CBS 606.96</strain>
    </source>
</reference>
<feature type="compositionally biased region" description="Basic and acidic residues" evidence="1">
    <location>
        <begin position="13"/>
        <end position="23"/>
    </location>
</feature>
<feature type="region of interest" description="Disordered" evidence="1">
    <location>
        <begin position="1"/>
        <end position="44"/>
    </location>
</feature>
<sequence>MFQPMFGSHRRREVPGAEGRDTSSSDGTPPSAGVEQPQHRPPYAEKFPAAPTKLSYLPDNIWYLLLDLALAGLPLVFIVYGVLAACLHGRPTASFYFGDDGYNWSGEVYGPAMLIVQNYIPTFFPMAFGVTVARLIQAFALWRAQRGTRLGAIEQLVGSTSLGGTVKSLWGLFIFNPVGVVLFLLWALAPVGSQAGLRIISANGTYVNTTTFNYMNTSAIPTGLQTENDELQFYTYAVNAIYSTLILTPGAMAGPQDPWSNVKIPSLEWLERNGGCEDSGWCSRALVNEKQGLNQSVVRAGTWTSLSGLPVVAGEYGVGFQNFTLSASYWVLDCTSLEYVDPSVRFSSALPGRGDYDTDNASSIWNSGNAEHPNTFFVDTTTPLAGLGLAEGDARSQGTQVSPRNLTFGSRAPEGTSLATCTVAMSYVLAEANCNFTAPLWNIDKTASGRTSAGACYVSRVRRDPDHAVHDTHTPLDVTYRIAQRLFTQWPLATGTIPSGTSSATERFINDVNSDSPSGSSNSILVATDWLGFNTTDHDHDGGTSYVNIASLDLQTFTERFALLFNTYWHAFCNLQAMTQSEIGLGFGSVFPPNVMFQSVDAQMMIAGQHFVVNFAFLALYLVCCLVALAAGILGLILQIWTLVPDVLGTVSMLVKDNPYTPVPEGGSALDGREYSRIVMSLPVRLCDVRPNAPVGHIALTSLHVKDEAGIVAPVQRGRFYQ</sequence>
<name>W9XKX7_9EURO</name>
<evidence type="ECO:0000313" key="4">
    <source>
        <dbReference type="Proteomes" id="UP000019478"/>
    </source>
</evidence>
<proteinExistence type="predicted"/>
<keyword evidence="4" id="KW-1185">Reference proteome</keyword>
<protein>
    <submittedName>
        <fullName evidence="3">Uncharacterized protein</fullName>
    </submittedName>
</protein>
<dbReference type="GeneID" id="19173220"/>
<dbReference type="STRING" id="1182542.W9XKX7"/>
<organism evidence="3 4">
    <name type="scientific">Capronia epimyces CBS 606.96</name>
    <dbReference type="NCBI Taxonomy" id="1182542"/>
    <lineage>
        <taxon>Eukaryota</taxon>
        <taxon>Fungi</taxon>
        <taxon>Dikarya</taxon>
        <taxon>Ascomycota</taxon>
        <taxon>Pezizomycotina</taxon>
        <taxon>Eurotiomycetes</taxon>
        <taxon>Chaetothyriomycetidae</taxon>
        <taxon>Chaetothyriales</taxon>
        <taxon>Herpotrichiellaceae</taxon>
        <taxon>Capronia</taxon>
    </lineage>
</organism>
<evidence type="ECO:0000256" key="2">
    <source>
        <dbReference type="SAM" id="Phobius"/>
    </source>
</evidence>
<feature type="transmembrane region" description="Helical" evidence="2">
    <location>
        <begin position="61"/>
        <end position="87"/>
    </location>
</feature>
<keyword evidence="2" id="KW-1133">Transmembrane helix</keyword>